<dbReference type="EMBL" id="KI914080">
    <property type="protein sequence ID" value="ETV90154.1"/>
    <property type="molecule type" value="Genomic_DNA"/>
</dbReference>
<evidence type="ECO:0000256" key="1">
    <source>
        <dbReference type="SAM" id="Phobius"/>
    </source>
</evidence>
<feature type="transmembrane region" description="Helical" evidence="1">
    <location>
        <begin position="68"/>
        <end position="89"/>
    </location>
</feature>
<organism evidence="2">
    <name type="scientific">Aphanomyces invadans</name>
    <dbReference type="NCBI Taxonomy" id="157072"/>
    <lineage>
        <taxon>Eukaryota</taxon>
        <taxon>Sar</taxon>
        <taxon>Stramenopiles</taxon>
        <taxon>Oomycota</taxon>
        <taxon>Saprolegniomycetes</taxon>
        <taxon>Saprolegniales</taxon>
        <taxon>Verrucalvaceae</taxon>
        <taxon>Aphanomyces</taxon>
    </lineage>
</organism>
<dbReference type="AlphaFoldDB" id="A0A024T886"/>
<keyword evidence="1" id="KW-1133">Transmembrane helix</keyword>
<dbReference type="RefSeq" id="XP_008881216.1">
    <property type="nucleotide sequence ID" value="XM_008882994.1"/>
</dbReference>
<accession>A0A024T886</accession>
<name>A0A024T886_9STRA</name>
<evidence type="ECO:0000313" key="2">
    <source>
        <dbReference type="EMBL" id="ETV90154.1"/>
    </source>
</evidence>
<reference evidence="2" key="1">
    <citation type="submission" date="2013-12" db="EMBL/GenBank/DDBJ databases">
        <title>The Genome Sequence of Aphanomyces invadans NJM9701.</title>
        <authorList>
            <consortium name="The Broad Institute Genomics Platform"/>
            <person name="Russ C."/>
            <person name="Tyler B."/>
            <person name="van West P."/>
            <person name="Dieguez-Uribeondo J."/>
            <person name="Young S.K."/>
            <person name="Zeng Q."/>
            <person name="Gargeya S."/>
            <person name="Fitzgerald M."/>
            <person name="Abouelleil A."/>
            <person name="Alvarado L."/>
            <person name="Chapman S.B."/>
            <person name="Gainer-Dewar J."/>
            <person name="Goldberg J."/>
            <person name="Griggs A."/>
            <person name="Gujja S."/>
            <person name="Hansen M."/>
            <person name="Howarth C."/>
            <person name="Imamovic A."/>
            <person name="Ireland A."/>
            <person name="Larimer J."/>
            <person name="McCowan C."/>
            <person name="Murphy C."/>
            <person name="Pearson M."/>
            <person name="Poon T.W."/>
            <person name="Priest M."/>
            <person name="Roberts A."/>
            <person name="Saif S."/>
            <person name="Shea T."/>
            <person name="Sykes S."/>
            <person name="Wortman J."/>
            <person name="Nusbaum C."/>
            <person name="Birren B."/>
        </authorList>
    </citation>
    <scope>NUCLEOTIDE SEQUENCE [LARGE SCALE GENOMIC DNA]</scope>
    <source>
        <strain evidence="2">NJM9701</strain>
    </source>
</reference>
<gene>
    <name evidence="2" type="ORF">H310_15014</name>
</gene>
<proteinExistence type="predicted"/>
<sequence length="286" mass="31842">MQWAATTTLKPAARNYGTLQPIPEEDHELSPMLRANYTSPALRKTSFRRHDSMPYAAKNGSTTLNPRALVYVISVPAVLFLFFMFIFILRANAPIPDILWRDCSLQPWQDSEACDPSQALAYRASSIVANLTWEEKLAQCRVVQNSLPHVNLTTFNYCQEAKFKQLLQVHPVEFSPIDMTTSCERYYLRGPRPAPRTLNATECKAALNDLIGNGVLLSWSSNDVATCSAFHYTSTEVSTLNDVLMRLLAGRILADETQEVTADGIELGAPEDFHAGPTNSQSSVKL</sequence>
<dbReference type="VEuPathDB" id="FungiDB:H310_15014"/>
<keyword evidence="1" id="KW-0812">Transmembrane</keyword>
<dbReference type="GeneID" id="20092064"/>
<protein>
    <submittedName>
        <fullName evidence="2">Uncharacterized protein</fullName>
    </submittedName>
</protein>
<dbReference type="OrthoDB" id="59672at2759"/>
<keyword evidence="1" id="KW-0472">Membrane</keyword>